<dbReference type="InterPro" id="IPR020904">
    <property type="entry name" value="Sc_DH/Rdtase_CS"/>
</dbReference>
<dbReference type="SUPFAM" id="SSF51735">
    <property type="entry name" value="NAD(P)-binding Rossmann-fold domains"/>
    <property type="match status" value="1"/>
</dbReference>
<dbReference type="CDD" id="cd05256">
    <property type="entry name" value="UDP_AE_SDR_e"/>
    <property type="match status" value="1"/>
</dbReference>
<dbReference type="PROSITE" id="PS00061">
    <property type="entry name" value="ADH_SHORT"/>
    <property type="match status" value="1"/>
</dbReference>
<evidence type="ECO:0000313" key="3">
    <source>
        <dbReference type="Proteomes" id="UP000000263"/>
    </source>
</evidence>
<dbReference type="Proteomes" id="UP000000263">
    <property type="component" value="Chromosome"/>
</dbReference>
<dbReference type="InterPro" id="IPR050177">
    <property type="entry name" value="Lipid_A_modif_metabolic_enz"/>
</dbReference>
<dbReference type="InterPro" id="IPR001509">
    <property type="entry name" value="Epimerase_deHydtase"/>
</dbReference>
<dbReference type="AlphaFoldDB" id="A7NNJ7"/>
<dbReference type="EMBL" id="CP000804">
    <property type="protein sequence ID" value="ABU59138.1"/>
    <property type="molecule type" value="Genomic_DNA"/>
</dbReference>
<evidence type="ECO:0000313" key="2">
    <source>
        <dbReference type="EMBL" id="ABU59138.1"/>
    </source>
</evidence>
<feature type="domain" description="NAD-dependent epimerase/dehydratase" evidence="1">
    <location>
        <begin position="4"/>
        <end position="240"/>
    </location>
</feature>
<dbReference type="KEGG" id="rca:Rcas_3084"/>
<keyword evidence="3" id="KW-1185">Reference proteome</keyword>
<dbReference type="Gene3D" id="3.90.25.10">
    <property type="entry name" value="UDP-galactose 4-epimerase, domain 1"/>
    <property type="match status" value="1"/>
</dbReference>
<dbReference type="STRING" id="383372.Rcas_3084"/>
<dbReference type="PANTHER" id="PTHR43245:SF13">
    <property type="entry name" value="UDP-D-APIOSE_UDP-D-XYLOSE SYNTHASE 2"/>
    <property type="match status" value="1"/>
</dbReference>
<sequence length="314" mass="33816">MAHVLVTGGAGFIGSHLVEALLRRGDQVRVFDNFSTGRYDNLAHIRDDIEIIEGDLRDEDAVRRAVAGVEVIFHQGALASVQRSVDDPITTNAVNVTGTLHVLTAARDAGAHRVVFASSSSVYGDTPTLPKVETQAPHPLSPYAVSKLAGEQYCMAFSSVYGLPAIALRYFNVFGPRQDPHSEYAAVIPRFIDRMVRGVPPIIYGDGLQSRDFTYIENVVDANLAAADAPADCSAVFNVGAGARTSLLELAAQINHLLGSNLAPDHQPPRPGDVRHSQASIDAIRETLGYAPRISLTEGLARTLAWFRHEGARS</sequence>
<reference evidence="2 3" key="1">
    <citation type="submission" date="2007-08" db="EMBL/GenBank/DDBJ databases">
        <title>Complete sequence of Roseiflexus castenholzii DSM 13941.</title>
        <authorList>
            <consortium name="US DOE Joint Genome Institute"/>
            <person name="Copeland A."/>
            <person name="Lucas S."/>
            <person name="Lapidus A."/>
            <person name="Barry K."/>
            <person name="Glavina del Rio T."/>
            <person name="Dalin E."/>
            <person name="Tice H."/>
            <person name="Pitluck S."/>
            <person name="Thompson L.S."/>
            <person name="Brettin T."/>
            <person name="Bruce D."/>
            <person name="Detter J.C."/>
            <person name="Han C."/>
            <person name="Tapia R."/>
            <person name="Schmutz J."/>
            <person name="Larimer F."/>
            <person name="Land M."/>
            <person name="Hauser L."/>
            <person name="Kyrpides N."/>
            <person name="Mikhailova N."/>
            <person name="Bryant D.A."/>
            <person name="Hanada S."/>
            <person name="Tsukatani Y."/>
            <person name="Richardson P."/>
        </authorList>
    </citation>
    <scope>NUCLEOTIDE SEQUENCE [LARGE SCALE GENOMIC DNA]</scope>
    <source>
        <strain evidence="3">DSM 13941 / HLO8</strain>
    </source>
</reference>
<dbReference type="PRINTS" id="PR01713">
    <property type="entry name" value="NUCEPIMERASE"/>
</dbReference>
<accession>A7NNJ7</accession>
<dbReference type="Gene3D" id="3.40.50.720">
    <property type="entry name" value="NAD(P)-binding Rossmann-like Domain"/>
    <property type="match status" value="1"/>
</dbReference>
<dbReference type="HOGENOM" id="CLU_007383_1_7_0"/>
<dbReference type="PANTHER" id="PTHR43245">
    <property type="entry name" value="BIFUNCTIONAL POLYMYXIN RESISTANCE PROTEIN ARNA"/>
    <property type="match status" value="1"/>
</dbReference>
<dbReference type="OrthoDB" id="9803061at2"/>
<dbReference type="Pfam" id="PF01370">
    <property type="entry name" value="Epimerase"/>
    <property type="match status" value="1"/>
</dbReference>
<name>A7NNJ7_ROSCS</name>
<dbReference type="eggNOG" id="COG0451">
    <property type="taxonomic scope" value="Bacteria"/>
</dbReference>
<protein>
    <submittedName>
        <fullName evidence="2">NAD-dependent epimerase/dehydratase</fullName>
    </submittedName>
</protein>
<organism evidence="2 3">
    <name type="scientific">Roseiflexus castenholzii (strain DSM 13941 / HLO8)</name>
    <dbReference type="NCBI Taxonomy" id="383372"/>
    <lineage>
        <taxon>Bacteria</taxon>
        <taxon>Bacillati</taxon>
        <taxon>Chloroflexota</taxon>
        <taxon>Chloroflexia</taxon>
        <taxon>Chloroflexales</taxon>
        <taxon>Roseiflexineae</taxon>
        <taxon>Roseiflexaceae</taxon>
        <taxon>Roseiflexus</taxon>
    </lineage>
</organism>
<evidence type="ECO:0000259" key="1">
    <source>
        <dbReference type="Pfam" id="PF01370"/>
    </source>
</evidence>
<dbReference type="RefSeq" id="WP_012121562.1">
    <property type="nucleotide sequence ID" value="NC_009767.1"/>
</dbReference>
<dbReference type="InterPro" id="IPR036291">
    <property type="entry name" value="NAD(P)-bd_dom_sf"/>
</dbReference>
<gene>
    <name evidence="2" type="ordered locus">Rcas_3084</name>
</gene>
<proteinExistence type="predicted"/>